<evidence type="ECO:0000256" key="1">
    <source>
        <dbReference type="ARBA" id="ARBA00005651"/>
    </source>
</evidence>
<dbReference type="InterPro" id="IPR005368">
    <property type="entry name" value="UPF0175"/>
</dbReference>
<protein>
    <submittedName>
        <fullName evidence="2">UPF0175 family protein</fullName>
    </submittedName>
</protein>
<dbReference type="KEGG" id="mfk:E2N92_10600"/>
<sequence length="86" mass="9630">MSDVTIMVPHGIVQALRLPPDTIQAALQQELALALYQRGILSSGKACALAWVNRWEWEKLLEARKIPRHYADEDLDQDIAYATGGQ</sequence>
<reference evidence="2" key="2">
    <citation type="submission" date="2019-03" db="EMBL/GenBank/DDBJ databases">
        <authorList>
            <person name="Chen S.-C."/>
            <person name="Wu S.-Y."/>
            <person name="Lai M.-C."/>
        </authorList>
    </citation>
    <scope>NUCLEOTIDE SEQUENCE</scope>
    <source>
        <strain evidence="2">ML15</strain>
    </source>
</reference>
<dbReference type="AlphaFoldDB" id="A0A8G1EGI0"/>
<dbReference type="Proteomes" id="UP000826709">
    <property type="component" value="Chromosome"/>
</dbReference>
<dbReference type="RefSeq" id="WP_220681149.1">
    <property type="nucleotide sequence ID" value="NZ_CP037968.1"/>
</dbReference>
<accession>A0A8G1EGI0</accession>
<gene>
    <name evidence="2" type="ORF">E2N92_10600</name>
</gene>
<proteinExistence type="inferred from homology"/>
<keyword evidence="3" id="KW-1185">Reference proteome</keyword>
<name>A0A8G1EGI0_9EURY</name>
<dbReference type="PANTHER" id="PTHR37525">
    <property type="entry name" value="UPF0175 PROTEIN SSL1255"/>
    <property type="match status" value="1"/>
</dbReference>
<dbReference type="OrthoDB" id="93800at2157"/>
<comment type="similarity">
    <text evidence="1">Belongs to the UPF0175 family.</text>
</comment>
<reference evidence="2" key="1">
    <citation type="journal article" date="2005" name="Int. J. Syst. Evol. Microbiol.">
        <title>Methanofollis formosanus sp. nov., isolated from a fish pond.</title>
        <authorList>
            <person name="Wu S.Y."/>
            <person name="Chen S.C."/>
            <person name="Lai M.C."/>
        </authorList>
    </citation>
    <scope>NUCLEOTIDE SEQUENCE</scope>
    <source>
        <strain evidence="2">ML15</strain>
    </source>
</reference>
<evidence type="ECO:0000313" key="2">
    <source>
        <dbReference type="EMBL" id="QYZ79843.1"/>
    </source>
</evidence>
<evidence type="ECO:0000313" key="3">
    <source>
        <dbReference type="Proteomes" id="UP000826709"/>
    </source>
</evidence>
<organism evidence="2 3">
    <name type="scientific">Methanofollis formosanus</name>
    <dbReference type="NCBI Taxonomy" id="299308"/>
    <lineage>
        <taxon>Archaea</taxon>
        <taxon>Methanobacteriati</taxon>
        <taxon>Methanobacteriota</taxon>
        <taxon>Stenosarchaea group</taxon>
        <taxon>Methanomicrobia</taxon>
        <taxon>Methanomicrobiales</taxon>
        <taxon>Methanomicrobiaceae</taxon>
        <taxon>Methanofollis</taxon>
    </lineage>
</organism>
<dbReference type="InterPro" id="IPR052264">
    <property type="entry name" value="UPF0175_domain"/>
</dbReference>
<dbReference type="PANTHER" id="PTHR37525:SF1">
    <property type="entry name" value="UPF0175 PROTEIN SSL1255"/>
    <property type="match status" value="1"/>
</dbReference>
<dbReference type="Pfam" id="PF03683">
    <property type="entry name" value="UPF0175"/>
    <property type="match status" value="1"/>
</dbReference>
<dbReference type="EMBL" id="CP037968">
    <property type="protein sequence ID" value="QYZ79843.1"/>
    <property type="molecule type" value="Genomic_DNA"/>
</dbReference>